<organism evidence="2 3">
    <name type="scientific">Flavobacterium defluvii</name>
    <dbReference type="NCBI Taxonomy" id="370979"/>
    <lineage>
        <taxon>Bacteria</taxon>
        <taxon>Pseudomonadati</taxon>
        <taxon>Bacteroidota</taxon>
        <taxon>Flavobacteriia</taxon>
        <taxon>Flavobacteriales</taxon>
        <taxon>Flavobacteriaceae</taxon>
        <taxon>Flavobacterium</taxon>
    </lineage>
</organism>
<keyword evidence="1" id="KW-0812">Transmembrane</keyword>
<protein>
    <submittedName>
        <fullName evidence="2">Uncharacterized protein</fullName>
    </submittedName>
</protein>
<evidence type="ECO:0000313" key="3">
    <source>
        <dbReference type="Proteomes" id="UP000184071"/>
    </source>
</evidence>
<evidence type="ECO:0000256" key="1">
    <source>
        <dbReference type="SAM" id="Phobius"/>
    </source>
</evidence>
<reference evidence="3" key="1">
    <citation type="submission" date="2016-11" db="EMBL/GenBank/DDBJ databases">
        <authorList>
            <person name="Varghese N."/>
            <person name="Submissions S."/>
        </authorList>
    </citation>
    <scope>NUCLEOTIDE SEQUENCE [LARGE SCALE GENOMIC DNA]</scope>
    <source>
        <strain evidence="3">DSM 17963</strain>
    </source>
</reference>
<keyword evidence="1" id="KW-0472">Membrane</keyword>
<feature type="transmembrane region" description="Helical" evidence="1">
    <location>
        <begin position="58"/>
        <end position="84"/>
    </location>
</feature>
<dbReference type="AlphaFoldDB" id="A0A1M5MUV1"/>
<gene>
    <name evidence="2" type="ORF">SAMN05443663_1047</name>
</gene>
<accession>A0A1M5MUV1</accession>
<keyword evidence="1" id="KW-1133">Transmembrane helix</keyword>
<feature type="transmembrane region" description="Helical" evidence="1">
    <location>
        <begin position="6"/>
        <end position="22"/>
    </location>
</feature>
<name>A0A1M5MUV1_9FLAO</name>
<keyword evidence="3" id="KW-1185">Reference proteome</keyword>
<dbReference type="Proteomes" id="UP000184071">
    <property type="component" value="Unassembled WGS sequence"/>
</dbReference>
<evidence type="ECO:0000313" key="2">
    <source>
        <dbReference type="EMBL" id="SHG81140.1"/>
    </source>
</evidence>
<dbReference type="EMBL" id="FQWC01000004">
    <property type="protein sequence ID" value="SHG81140.1"/>
    <property type="molecule type" value="Genomic_DNA"/>
</dbReference>
<proteinExistence type="predicted"/>
<sequence>MYENIYIFLYLLFKAFLIIIICKTRRAGIKMSFQSTSSQPVFSETKAKLMDKKKQRNIVFIIILFGGLMLTVRSNLCLGLNWYFQFLKQT</sequence>